<gene>
    <name evidence="3" type="primary">rhsA</name>
    <name evidence="3" type="ORF">R16034_04875</name>
</gene>
<evidence type="ECO:0000259" key="2">
    <source>
        <dbReference type="Pfam" id="PF25023"/>
    </source>
</evidence>
<name>A0AB72X8J8_9RALS</name>
<dbReference type="AlphaFoldDB" id="A0AB72X8J8"/>
<keyword evidence="3" id="KW-0378">Hydrolase</keyword>
<dbReference type="Proteomes" id="UP001189225">
    <property type="component" value="Unassembled WGS sequence"/>
</dbReference>
<proteinExistence type="predicted"/>
<dbReference type="Gene3D" id="2.180.10.10">
    <property type="entry name" value="RHS repeat-associated core"/>
    <property type="match status" value="2"/>
</dbReference>
<evidence type="ECO:0000256" key="1">
    <source>
        <dbReference type="ARBA" id="ARBA00022737"/>
    </source>
</evidence>
<keyword evidence="1" id="KW-0677">Repeat</keyword>
<dbReference type="RefSeq" id="WP_316902446.1">
    <property type="nucleotide sequence ID" value="NZ_CATWHI010000011.1"/>
</dbReference>
<dbReference type="GO" id="GO:0016787">
    <property type="term" value="F:hydrolase activity"/>
    <property type="evidence" value="ECO:0007669"/>
    <property type="project" value="UniProtKB-KW"/>
</dbReference>
<dbReference type="InterPro" id="IPR006530">
    <property type="entry name" value="YD"/>
</dbReference>
<dbReference type="EC" id="3.1.-.-" evidence="3"/>
<organism evidence="3 4">
    <name type="scientific">Ralstonia edaphi</name>
    <dbReference type="NCBI Taxonomy" id="3058599"/>
    <lineage>
        <taxon>Bacteria</taxon>
        <taxon>Pseudomonadati</taxon>
        <taxon>Pseudomonadota</taxon>
        <taxon>Betaproteobacteria</taxon>
        <taxon>Burkholderiales</taxon>
        <taxon>Burkholderiaceae</taxon>
        <taxon>Ralstonia</taxon>
    </lineage>
</organism>
<dbReference type="InterPro" id="IPR050708">
    <property type="entry name" value="T6SS_VgrG/RHS"/>
</dbReference>
<dbReference type="InterPro" id="IPR056823">
    <property type="entry name" value="TEN-like_YD-shell"/>
</dbReference>
<accession>A0AB72X8J8</accession>
<reference evidence="3 4" key="1">
    <citation type="submission" date="2023-07" db="EMBL/GenBank/DDBJ databases">
        <authorList>
            <person name="Peeters C."/>
        </authorList>
    </citation>
    <scope>NUCLEOTIDE SEQUENCE [LARGE SCALE GENOMIC DNA]</scope>
    <source>
        <strain evidence="3 4">R-16034</strain>
    </source>
</reference>
<sequence>MSTRAQEGSAELPVTLAYQSYSIYGENGGAAQWTFNWQRSLDTSTATYSAPQVTVLRDDGSVFAFRQNGTAWMSSGTQDTLSSSADSNDNITGWQYTVADSGAVETYDANGKLQSVRERNGRTTTLTYNAVNQLTTVIGPSGRSVVFTYDGAGRVISVTAPDTTVTRYGYNSAGMLTSVTRPDGAVRQYVYEDSRFPTALTGIIDENGNRYATYAYDDQARAIRSTHAGGADAYQFQYGTDYQTTITDPTGKTSVYSFLKQNGVLLPTSISAPCGLCGTTRQSSEYDSNNNLIRETDYLGNVTTHAYDSQKREIQRVEGAGTPGARTITTEWHPSWNLQTRVASPTKLETYSYGSNGNLTSYSETPTADTNGSQGFSAAAAGPTRTTTWTYTADGQVASRSGPRTDVNDGTTYVYRTADDTNSPPQYRKGDLYQIVDALGHTTTINQYDPNGRPLQMTDANGAVTVFAYSNRGWLMSQTVTPAGGAGQTTAYEYDKVGQLTKVTQPDGGTVSFSYDGAHRLIGAADSSGNSITYTLDAMGNRVQEQSKDPSGNLARQISRVFDSMNRPLTVTVGTAP</sequence>
<dbReference type="Pfam" id="PF25023">
    <property type="entry name" value="TEN_YD-shell"/>
    <property type="match status" value="1"/>
</dbReference>
<evidence type="ECO:0000313" key="3">
    <source>
        <dbReference type="EMBL" id="CAJ0744848.1"/>
    </source>
</evidence>
<dbReference type="PANTHER" id="PTHR32305">
    <property type="match status" value="1"/>
</dbReference>
<keyword evidence="4" id="KW-1185">Reference proteome</keyword>
<feature type="domain" description="Teneurin-like YD-shell" evidence="2">
    <location>
        <begin position="71"/>
        <end position="534"/>
    </location>
</feature>
<dbReference type="EMBL" id="CATWHI010000011">
    <property type="protein sequence ID" value="CAJ0744848.1"/>
    <property type="molecule type" value="Genomic_DNA"/>
</dbReference>
<dbReference type="PANTHER" id="PTHR32305:SF15">
    <property type="entry name" value="PROTEIN RHSA-RELATED"/>
    <property type="match status" value="1"/>
</dbReference>
<protein>
    <submittedName>
        <fullName evidence="3">Deoxyribonuclease RhsA</fullName>
        <ecNumber evidence="3">3.1.-.-</ecNumber>
    </submittedName>
</protein>
<evidence type="ECO:0000313" key="4">
    <source>
        <dbReference type="Proteomes" id="UP001189225"/>
    </source>
</evidence>
<comment type="caution">
    <text evidence="3">The sequence shown here is derived from an EMBL/GenBank/DDBJ whole genome shotgun (WGS) entry which is preliminary data.</text>
</comment>
<dbReference type="NCBIfam" id="TIGR01643">
    <property type="entry name" value="YD_repeat_2x"/>
    <property type="match status" value="5"/>
</dbReference>